<evidence type="ECO:0000256" key="1">
    <source>
        <dbReference type="SAM" id="Phobius"/>
    </source>
</evidence>
<gene>
    <name evidence="2" type="ORF">C468_06088</name>
</gene>
<reference evidence="2 3" key="1">
    <citation type="journal article" date="2014" name="PLoS Genet.">
        <title>Phylogenetically driven sequencing of extremely halophilic archaea reveals strategies for static and dynamic osmo-response.</title>
        <authorList>
            <person name="Becker E.A."/>
            <person name="Seitzer P.M."/>
            <person name="Tritt A."/>
            <person name="Larsen D."/>
            <person name="Krusor M."/>
            <person name="Yao A.I."/>
            <person name="Wu D."/>
            <person name="Madern D."/>
            <person name="Eisen J.A."/>
            <person name="Darling A.E."/>
            <person name="Facciotti M.T."/>
        </authorList>
    </citation>
    <scope>NUCLEOTIDE SEQUENCE [LARGE SCALE GENOMIC DNA]</scope>
    <source>
        <strain evidence="2 3">JCM 14978</strain>
    </source>
</reference>
<dbReference type="Proteomes" id="UP000011546">
    <property type="component" value="Unassembled WGS sequence"/>
</dbReference>
<dbReference type="Pfam" id="PF26161">
    <property type="entry name" value="DUF8044"/>
    <property type="match status" value="1"/>
</dbReference>
<keyword evidence="1" id="KW-0812">Transmembrane</keyword>
<feature type="transmembrane region" description="Helical" evidence="1">
    <location>
        <begin position="59"/>
        <end position="79"/>
    </location>
</feature>
<protein>
    <submittedName>
        <fullName evidence="2">Uncharacterized protein</fullName>
    </submittedName>
</protein>
<evidence type="ECO:0000313" key="3">
    <source>
        <dbReference type="Proteomes" id="UP000011546"/>
    </source>
</evidence>
<keyword evidence="1" id="KW-1133">Transmembrane helix</keyword>
<name>M0P6U9_9EURY</name>
<keyword evidence="1" id="KW-0472">Membrane</keyword>
<sequence length="86" mass="9802">MYAYSLEEVATTQTIWMLFVLGATLLLGLFSVEAFFTLSFVGLLAVTQLYHPTGESPGWWRWLRLLTGVCFLVFGYVVYRQVLSVI</sequence>
<evidence type="ECO:0000313" key="2">
    <source>
        <dbReference type="EMBL" id="EMA65528.1"/>
    </source>
</evidence>
<organism evidence="2 3">
    <name type="scientific">Halorubrum kocurii JCM 14978</name>
    <dbReference type="NCBI Taxonomy" id="1230456"/>
    <lineage>
        <taxon>Archaea</taxon>
        <taxon>Methanobacteriati</taxon>
        <taxon>Methanobacteriota</taxon>
        <taxon>Stenosarchaea group</taxon>
        <taxon>Halobacteria</taxon>
        <taxon>Halobacteriales</taxon>
        <taxon>Haloferacaceae</taxon>
        <taxon>Halorubrum</taxon>
    </lineage>
</organism>
<dbReference type="AlphaFoldDB" id="M0P6U9"/>
<dbReference type="PATRIC" id="fig|1230456.3.peg.1188"/>
<feature type="transmembrane region" description="Helical" evidence="1">
    <location>
        <begin position="15"/>
        <end position="47"/>
    </location>
</feature>
<proteinExistence type="predicted"/>
<comment type="caution">
    <text evidence="2">The sequence shown here is derived from an EMBL/GenBank/DDBJ whole genome shotgun (WGS) entry which is preliminary data.</text>
</comment>
<dbReference type="EMBL" id="AOJH01000043">
    <property type="protein sequence ID" value="EMA65528.1"/>
    <property type="molecule type" value="Genomic_DNA"/>
</dbReference>
<dbReference type="InterPro" id="IPR058357">
    <property type="entry name" value="DUF8044"/>
</dbReference>
<accession>M0P6U9</accession>
<keyword evidence="3" id="KW-1185">Reference proteome</keyword>